<dbReference type="Gene3D" id="1.25.10.10">
    <property type="entry name" value="Leucine-rich Repeat Variant"/>
    <property type="match status" value="1"/>
</dbReference>
<dbReference type="GO" id="GO:0005783">
    <property type="term" value="C:endoplasmic reticulum"/>
    <property type="evidence" value="ECO:0007669"/>
    <property type="project" value="TreeGrafter"/>
</dbReference>
<proteinExistence type="predicted"/>
<dbReference type="Proteomes" id="UP000887565">
    <property type="component" value="Unplaced"/>
</dbReference>
<accession>A0A915HL05</accession>
<dbReference type="GO" id="GO:0045056">
    <property type="term" value="P:transcytosis"/>
    <property type="evidence" value="ECO:0007669"/>
    <property type="project" value="TreeGrafter"/>
</dbReference>
<dbReference type="GO" id="GO:0048211">
    <property type="term" value="P:Golgi vesicle docking"/>
    <property type="evidence" value="ECO:0007669"/>
    <property type="project" value="TreeGrafter"/>
</dbReference>
<dbReference type="GO" id="GO:0061025">
    <property type="term" value="P:membrane fusion"/>
    <property type="evidence" value="ECO:0007669"/>
    <property type="project" value="TreeGrafter"/>
</dbReference>
<protein>
    <submittedName>
        <fullName evidence="2">Uncharacterized protein</fullName>
    </submittedName>
</protein>
<evidence type="ECO:0000313" key="2">
    <source>
        <dbReference type="WBParaSite" id="nRc.2.0.1.t02155-RA"/>
    </source>
</evidence>
<sequence>MNYLKNSLQSMVGNRNEGDYSSSAETVERLVERLETSTTFEDRRDALRALRSLSKSYRLDVGAQSSQILLNLLKNDPNAILSSGVDLTNLILETLNNIVSGDSEGVAVGISTSTY</sequence>
<name>A0A915HL05_ROMCU</name>
<dbReference type="InterPro" id="IPR024095">
    <property type="entry name" value="Vesicle_P115"/>
</dbReference>
<dbReference type="GO" id="GO:0006888">
    <property type="term" value="P:endoplasmic reticulum to Golgi vesicle-mediated transport"/>
    <property type="evidence" value="ECO:0007669"/>
    <property type="project" value="TreeGrafter"/>
</dbReference>
<reference evidence="2" key="1">
    <citation type="submission" date="2022-11" db="UniProtKB">
        <authorList>
            <consortium name="WormBaseParasite"/>
        </authorList>
    </citation>
    <scope>IDENTIFICATION</scope>
</reference>
<keyword evidence="1" id="KW-1185">Reference proteome</keyword>
<dbReference type="InterPro" id="IPR011989">
    <property type="entry name" value="ARM-like"/>
</dbReference>
<dbReference type="GO" id="GO:0005795">
    <property type="term" value="C:Golgi stack"/>
    <property type="evidence" value="ECO:0007669"/>
    <property type="project" value="TreeGrafter"/>
</dbReference>
<dbReference type="AlphaFoldDB" id="A0A915HL05"/>
<evidence type="ECO:0000313" key="1">
    <source>
        <dbReference type="Proteomes" id="UP000887565"/>
    </source>
</evidence>
<dbReference type="GO" id="GO:0006886">
    <property type="term" value="P:intracellular protein transport"/>
    <property type="evidence" value="ECO:0007669"/>
    <property type="project" value="TreeGrafter"/>
</dbReference>
<dbReference type="WBParaSite" id="nRc.2.0.1.t02155-RA">
    <property type="protein sequence ID" value="nRc.2.0.1.t02155-RA"/>
    <property type="gene ID" value="nRc.2.0.1.g02155"/>
</dbReference>
<dbReference type="PANTHER" id="PTHR10013">
    <property type="entry name" value="GENERAL VESICULAR TRANSPORT FACTOR P115"/>
    <property type="match status" value="1"/>
</dbReference>
<dbReference type="PANTHER" id="PTHR10013:SF0">
    <property type="entry name" value="GENERAL VESICULAR TRANSPORT FACTOR P115"/>
    <property type="match status" value="1"/>
</dbReference>
<dbReference type="OMA" id="SYRLDVG"/>
<dbReference type="GO" id="GO:0012507">
    <property type="term" value="C:ER to Golgi transport vesicle membrane"/>
    <property type="evidence" value="ECO:0007669"/>
    <property type="project" value="TreeGrafter"/>
</dbReference>
<organism evidence="1 2">
    <name type="scientific">Romanomermis culicivorax</name>
    <name type="common">Nematode worm</name>
    <dbReference type="NCBI Taxonomy" id="13658"/>
    <lineage>
        <taxon>Eukaryota</taxon>
        <taxon>Metazoa</taxon>
        <taxon>Ecdysozoa</taxon>
        <taxon>Nematoda</taxon>
        <taxon>Enoplea</taxon>
        <taxon>Dorylaimia</taxon>
        <taxon>Mermithida</taxon>
        <taxon>Mermithoidea</taxon>
        <taxon>Mermithidae</taxon>
        <taxon>Romanomermis</taxon>
    </lineage>
</organism>